<dbReference type="GO" id="GO:0006351">
    <property type="term" value="P:DNA-templated transcription"/>
    <property type="evidence" value="ECO:0007669"/>
    <property type="project" value="InterPro"/>
</dbReference>
<keyword evidence="4" id="KW-0539">Nucleus</keyword>
<dbReference type="GO" id="GO:0008270">
    <property type="term" value="F:zinc ion binding"/>
    <property type="evidence" value="ECO:0007669"/>
    <property type="project" value="InterPro"/>
</dbReference>
<dbReference type="Proteomes" id="UP001194746">
    <property type="component" value="Unassembled WGS sequence"/>
</dbReference>
<evidence type="ECO:0000313" key="6">
    <source>
        <dbReference type="EMBL" id="KAF9884873.1"/>
    </source>
</evidence>
<dbReference type="InterPro" id="IPR050613">
    <property type="entry name" value="Sec_Metabolite_Reg"/>
</dbReference>
<dbReference type="PANTHER" id="PTHR31001">
    <property type="entry name" value="UNCHARACTERIZED TRANSCRIPTIONAL REGULATORY PROTEIN"/>
    <property type="match status" value="1"/>
</dbReference>
<evidence type="ECO:0000313" key="7">
    <source>
        <dbReference type="Proteomes" id="UP001194746"/>
    </source>
</evidence>
<protein>
    <recommendedName>
        <fullName evidence="5">Xylanolytic transcriptional activator regulatory domain-containing protein</fullName>
    </recommendedName>
</protein>
<evidence type="ECO:0000256" key="3">
    <source>
        <dbReference type="ARBA" id="ARBA00023163"/>
    </source>
</evidence>
<proteinExistence type="predicted"/>
<comment type="subcellular location">
    <subcellularLocation>
        <location evidence="1">Nucleus</location>
    </subcellularLocation>
</comment>
<dbReference type="Pfam" id="PF04082">
    <property type="entry name" value="Fungal_trans"/>
    <property type="match status" value="1"/>
</dbReference>
<dbReference type="GO" id="GO:0003677">
    <property type="term" value="F:DNA binding"/>
    <property type="evidence" value="ECO:0007669"/>
    <property type="project" value="InterPro"/>
</dbReference>
<dbReference type="PANTHER" id="PTHR31001:SF40">
    <property type="entry name" value="ZN(II)2CYS6 TRANSCRIPTION FACTOR (EUROFUNG)"/>
    <property type="match status" value="1"/>
</dbReference>
<gene>
    <name evidence="6" type="ORF">FE257_000940</name>
</gene>
<dbReference type="GO" id="GO:0005634">
    <property type="term" value="C:nucleus"/>
    <property type="evidence" value="ECO:0007669"/>
    <property type="project" value="UniProtKB-SubCell"/>
</dbReference>
<keyword evidence="2" id="KW-0805">Transcription regulation</keyword>
<accession>A0AAD4CEP0</accession>
<dbReference type="CDD" id="cd12148">
    <property type="entry name" value="fungal_TF_MHR"/>
    <property type="match status" value="1"/>
</dbReference>
<keyword evidence="3" id="KW-0804">Transcription</keyword>
<reference evidence="6" key="1">
    <citation type="journal article" date="2019" name="Beilstein J. Org. Chem.">
        <title>Nanangenines: drimane sesquiterpenoids as the dominant metabolite cohort of a novel Australian fungus, Aspergillus nanangensis.</title>
        <authorList>
            <person name="Lacey H.J."/>
            <person name="Gilchrist C.L.M."/>
            <person name="Crombie A."/>
            <person name="Kalaitzis J.A."/>
            <person name="Vuong D."/>
            <person name="Rutledge P.J."/>
            <person name="Turner P."/>
            <person name="Pitt J.I."/>
            <person name="Lacey E."/>
            <person name="Chooi Y.H."/>
            <person name="Piggott A.M."/>
        </authorList>
    </citation>
    <scope>NUCLEOTIDE SEQUENCE</scope>
    <source>
        <strain evidence="6">MST-FP2251</strain>
    </source>
</reference>
<organism evidence="6 7">
    <name type="scientific">Aspergillus nanangensis</name>
    <dbReference type="NCBI Taxonomy" id="2582783"/>
    <lineage>
        <taxon>Eukaryota</taxon>
        <taxon>Fungi</taxon>
        <taxon>Dikarya</taxon>
        <taxon>Ascomycota</taxon>
        <taxon>Pezizomycotina</taxon>
        <taxon>Eurotiomycetes</taxon>
        <taxon>Eurotiomycetidae</taxon>
        <taxon>Eurotiales</taxon>
        <taxon>Aspergillaceae</taxon>
        <taxon>Aspergillus</taxon>
        <taxon>Aspergillus subgen. Circumdati</taxon>
    </lineage>
</organism>
<dbReference type="EMBL" id="VCAU01000109">
    <property type="protein sequence ID" value="KAF9884873.1"/>
    <property type="molecule type" value="Genomic_DNA"/>
</dbReference>
<reference evidence="6" key="2">
    <citation type="submission" date="2020-02" db="EMBL/GenBank/DDBJ databases">
        <authorList>
            <person name="Gilchrist C.L.M."/>
            <person name="Chooi Y.-H."/>
        </authorList>
    </citation>
    <scope>NUCLEOTIDE SEQUENCE</scope>
    <source>
        <strain evidence="6">MST-FP2251</strain>
    </source>
</reference>
<evidence type="ECO:0000259" key="5">
    <source>
        <dbReference type="Pfam" id="PF04082"/>
    </source>
</evidence>
<feature type="domain" description="Xylanolytic transcriptional activator regulatory" evidence="5">
    <location>
        <begin position="41"/>
        <end position="276"/>
    </location>
</feature>
<dbReference type="InterPro" id="IPR007219">
    <property type="entry name" value="XnlR_reg_dom"/>
</dbReference>
<evidence type="ECO:0000256" key="4">
    <source>
        <dbReference type="ARBA" id="ARBA00023242"/>
    </source>
</evidence>
<dbReference type="AlphaFoldDB" id="A0AAD4CEP0"/>
<name>A0AAD4CEP0_ASPNN</name>
<comment type="caution">
    <text evidence="6">The sequence shown here is derived from an EMBL/GenBank/DDBJ whole genome shotgun (WGS) entry which is preliminary data.</text>
</comment>
<keyword evidence="7" id="KW-1185">Reference proteome</keyword>
<evidence type="ECO:0000256" key="2">
    <source>
        <dbReference type="ARBA" id="ARBA00023015"/>
    </source>
</evidence>
<evidence type="ECO:0000256" key="1">
    <source>
        <dbReference type="ARBA" id="ARBA00004123"/>
    </source>
</evidence>
<sequence length="485" mass="55446">MDLVPNSTVPCFPFSLGPGVSKEDLLAQLPSKDCCDYLIIQYFSRLSPLYHILHGPTFQRDYTRLVNNPTDTELSWLALLFIICSLTLNTMEEKDPLLAGLLSKEPEFQDFAAVARQLRNCAMICLSQDQFLIRHTMHTLETLLIMIYGIERTWVLLGTALNIGIAIGCNIKTKPRSMGYIEFERRRRCWAGILLLHTYQAIFFRDVRVSTLLDMEPSLPADVNDCDIRDDMILQPSSQPTQMSVIMFKLRLFELTSRICDHLASDAKLDENRLASFDSLIAEEQSKWDAKFLLDGQPSVLDAAAYAHWCFMQQYAHRLYLLLHRAFCRPRSGNPPRAESQAKCIASGVALLEIYRYFDELPRLRHYRWYVYGMTSFCALHGAVAVASCLLMESASVDPAPYRAIFDSTVVRYEKLRSRSQICAKSYPILQHLQAMLFSEKLQPANDLGADFSSVFDEWVDTVPWLNVDSVNWDAWNDVLNETGQ</sequence>